<proteinExistence type="predicted"/>
<evidence type="ECO:0000259" key="1">
    <source>
        <dbReference type="Pfam" id="PF01521"/>
    </source>
</evidence>
<reference evidence="2" key="1">
    <citation type="journal article" date="2015" name="ISME J.">
        <title>Draft Genome Sequence of Streptomyces incarnatus NRRL8089, which Produces the Nucleoside Antibiotic Sinefungin.</title>
        <authorList>
            <person name="Oshima K."/>
            <person name="Hattori M."/>
            <person name="Shimizu H."/>
            <person name="Fukuda K."/>
            <person name="Nemoto M."/>
            <person name="Inagaki K."/>
            <person name="Tamura T."/>
        </authorList>
    </citation>
    <scope>NUCLEOTIDE SEQUENCE</scope>
    <source>
        <strain evidence="2">FACHB-1375</strain>
    </source>
</reference>
<dbReference type="SUPFAM" id="SSF89360">
    <property type="entry name" value="HesB-like domain"/>
    <property type="match status" value="1"/>
</dbReference>
<name>A0A926ZH54_9CYAN</name>
<dbReference type="InterPro" id="IPR000361">
    <property type="entry name" value="ATAP_core_dom"/>
</dbReference>
<dbReference type="InterPro" id="IPR035903">
    <property type="entry name" value="HesB-like_dom_sf"/>
</dbReference>
<dbReference type="GO" id="GO:0005506">
    <property type="term" value="F:iron ion binding"/>
    <property type="evidence" value="ECO:0007669"/>
    <property type="project" value="TreeGrafter"/>
</dbReference>
<dbReference type="PANTHER" id="PTHR43011:SF1">
    <property type="entry name" value="IRON-SULFUR CLUSTER ASSEMBLY 2 HOMOLOG, MITOCHONDRIAL"/>
    <property type="match status" value="1"/>
</dbReference>
<reference evidence="2" key="2">
    <citation type="submission" date="2020-08" db="EMBL/GenBank/DDBJ databases">
        <authorList>
            <person name="Chen M."/>
            <person name="Teng W."/>
            <person name="Zhao L."/>
            <person name="Hu C."/>
            <person name="Zhou Y."/>
            <person name="Han B."/>
            <person name="Song L."/>
            <person name="Shu W."/>
        </authorList>
    </citation>
    <scope>NUCLEOTIDE SEQUENCE</scope>
    <source>
        <strain evidence="2">FACHB-1375</strain>
    </source>
</reference>
<organism evidence="2 3">
    <name type="scientific">Aerosakkonema funiforme FACHB-1375</name>
    <dbReference type="NCBI Taxonomy" id="2949571"/>
    <lineage>
        <taxon>Bacteria</taxon>
        <taxon>Bacillati</taxon>
        <taxon>Cyanobacteriota</taxon>
        <taxon>Cyanophyceae</taxon>
        <taxon>Oscillatoriophycideae</taxon>
        <taxon>Aerosakkonematales</taxon>
        <taxon>Aerosakkonemataceae</taxon>
        <taxon>Aerosakkonema</taxon>
    </lineage>
</organism>
<dbReference type="NCBIfam" id="TIGR00049">
    <property type="entry name" value="iron-sulfur cluster assembly accessory protein"/>
    <property type="match status" value="1"/>
</dbReference>
<dbReference type="GO" id="GO:0051537">
    <property type="term" value="F:2 iron, 2 sulfur cluster binding"/>
    <property type="evidence" value="ECO:0007669"/>
    <property type="project" value="UniProtKB-ARBA"/>
</dbReference>
<evidence type="ECO:0000313" key="3">
    <source>
        <dbReference type="Proteomes" id="UP000641646"/>
    </source>
</evidence>
<dbReference type="InterPro" id="IPR017870">
    <property type="entry name" value="FeS_cluster_insertion_CS"/>
</dbReference>
<dbReference type="PROSITE" id="PS01152">
    <property type="entry name" value="HESB"/>
    <property type="match status" value="1"/>
</dbReference>
<dbReference type="Pfam" id="PF01521">
    <property type="entry name" value="Fe-S_biosyn"/>
    <property type="match status" value="1"/>
</dbReference>
<dbReference type="GO" id="GO:0016226">
    <property type="term" value="P:iron-sulfur cluster assembly"/>
    <property type="evidence" value="ECO:0007669"/>
    <property type="project" value="InterPro"/>
</dbReference>
<sequence>MTINMTEKAAFRLRTFLRATAAQETTPVRKGVRLAVADGGCSGYEYKMDITSKPKDDDLVVEQDSVLFYVDRNSASLLEGLVIDFVDGLIESGFKFSNPNATDSCGCGKSFKAGDCTPAGVSCS</sequence>
<keyword evidence="3" id="KW-1185">Reference proteome</keyword>
<comment type="caution">
    <text evidence="2">The sequence shown here is derived from an EMBL/GenBank/DDBJ whole genome shotgun (WGS) entry which is preliminary data.</text>
</comment>
<gene>
    <name evidence="2" type="ORF">H6G03_05405</name>
</gene>
<feature type="domain" description="Core" evidence="1">
    <location>
        <begin position="1"/>
        <end position="109"/>
    </location>
</feature>
<dbReference type="Proteomes" id="UP000641646">
    <property type="component" value="Unassembled WGS sequence"/>
</dbReference>
<accession>A0A926ZH54</accession>
<dbReference type="PANTHER" id="PTHR43011">
    <property type="entry name" value="IRON-SULFUR CLUSTER ASSEMBLY 2 HOMOLOG, MITOCHONDRIAL"/>
    <property type="match status" value="1"/>
</dbReference>
<dbReference type="EMBL" id="JACJPW010000009">
    <property type="protein sequence ID" value="MBD2180546.1"/>
    <property type="molecule type" value="Genomic_DNA"/>
</dbReference>
<protein>
    <submittedName>
        <fullName evidence="2">Iron-sulfur cluster assembly accessory protein</fullName>
    </submittedName>
</protein>
<dbReference type="Gene3D" id="2.60.300.12">
    <property type="entry name" value="HesB-like domain"/>
    <property type="match status" value="1"/>
</dbReference>
<dbReference type="InterPro" id="IPR016092">
    <property type="entry name" value="ATAP"/>
</dbReference>
<dbReference type="GO" id="GO:0051539">
    <property type="term" value="F:4 iron, 4 sulfur cluster binding"/>
    <property type="evidence" value="ECO:0007669"/>
    <property type="project" value="TreeGrafter"/>
</dbReference>
<dbReference type="AlphaFoldDB" id="A0A926ZH54"/>
<evidence type="ECO:0000313" key="2">
    <source>
        <dbReference type="EMBL" id="MBD2180546.1"/>
    </source>
</evidence>